<reference evidence="2" key="1">
    <citation type="submission" date="2018-11" db="EMBL/GenBank/DDBJ databases">
        <authorList>
            <consortium name="Pathogen Informatics"/>
        </authorList>
    </citation>
    <scope>NUCLEOTIDE SEQUENCE</scope>
</reference>
<organism evidence="2 3">
    <name type="scientific">Protopolystoma xenopodis</name>
    <dbReference type="NCBI Taxonomy" id="117903"/>
    <lineage>
        <taxon>Eukaryota</taxon>
        <taxon>Metazoa</taxon>
        <taxon>Spiralia</taxon>
        <taxon>Lophotrochozoa</taxon>
        <taxon>Platyhelminthes</taxon>
        <taxon>Monogenea</taxon>
        <taxon>Polyopisthocotylea</taxon>
        <taxon>Polystomatidea</taxon>
        <taxon>Polystomatidae</taxon>
        <taxon>Protopolystoma</taxon>
    </lineage>
</organism>
<gene>
    <name evidence="2" type="ORF">PXEA_LOCUS36315</name>
</gene>
<name>A0A448XR59_9PLAT</name>
<dbReference type="EMBL" id="CAAALY010277240">
    <property type="protein sequence ID" value="VEL42875.1"/>
    <property type="molecule type" value="Genomic_DNA"/>
</dbReference>
<sequence>MSVKFDQVNGLVSGKYGFPVSFDMICAQSRWENLFLPPSPSISDDPAIAKSSPRSSPTSSTSPISSDLSSSSHNREFTSGPNKTTNRDVQINAEFAAATPDPVFGEDGQSASKILAKLQKSAIEIGDVLFKSPDGMVLQPTLDEYKYIYSKGKQTNDIAELAPDYGDCNSL</sequence>
<dbReference type="AlphaFoldDB" id="A0A448XR59"/>
<feature type="region of interest" description="Disordered" evidence="1">
    <location>
        <begin position="42"/>
        <end position="103"/>
    </location>
</feature>
<protein>
    <submittedName>
        <fullName evidence="2">Uncharacterized protein</fullName>
    </submittedName>
</protein>
<comment type="caution">
    <text evidence="2">The sequence shown here is derived from an EMBL/GenBank/DDBJ whole genome shotgun (WGS) entry which is preliminary data.</text>
</comment>
<accession>A0A448XR59</accession>
<evidence type="ECO:0000313" key="3">
    <source>
        <dbReference type="Proteomes" id="UP000784294"/>
    </source>
</evidence>
<feature type="compositionally biased region" description="Polar residues" evidence="1">
    <location>
        <begin position="77"/>
        <end position="89"/>
    </location>
</feature>
<dbReference type="Proteomes" id="UP000784294">
    <property type="component" value="Unassembled WGS sequence"/>
</dbReference>
<evidence type="ECO:0000313" key="2">
    <source>
        <dbReference type="EMBL" id="VEL42875.1"/>
    </source>
</evidence>
<proteinExistence type="predicted"/>
<feature type="compositionally biased region" description="Low complexity" evidence="1">
    <location>
        <begin position="42"/>
        <end position="72"/>
    </location>
</feature>
<evidence type="ECO:0000256" key="1">
    <source>
        <dbReference type="SAM" id="MobiDB-lite"/>
    </source>
</evidence>
<keyword evidence="3" id="KW-1185">Reference proteome</keyword>